<protein>
    <submittedName>
        <fullName evidence="1">Uncharacterized protein</fullName>
    </submittedName>
</protein>
<accession>A0A8C4N128</accession>
<keyword evidence="2" id="KW-1185">Reference proteome</keyword>
<dbReference type="Proteomes" id="UP000694388">
    <property type="component" value="Unplaced"/>
</dbReference>
<proteinExistence type="predicted"/>
<reference evidence="1" key="1">
    <citation type="submission" date="2025-08" db="UniProtKB">
        <authorList>
            <consortium name="Ensembl"/>
        </authorList>
    </citation>
    <scope>IDENTIFICATION</scope>
</reference>
<name>A0A8C4N128_EPTBU</name>
<evidence type="ECO:0000313" key="2">
    <source>
        <dbReference type="Proteomes" id="UP000694388"/>
    </source>
</evidence>
<evidence type="ECO:0000313" key="1">
    <source>
        <dbReference type="Ensembl" id="ENSEBUP00000000588.1"/>
    </source>
</evidence>
<sequence>MTPPSAVPSVIPQVGKQQPLHALQIWIKSQAGQTLGTCLSILTNLTLSLCLAKRTVWKTPPSTFSTILLKSFSFKLLGLTICHDLSWESHISNLASKASHHLGILCCAKSFLSPPELLTTCKAFVRSLMEYCSPLRAGAPASHLSRLHAVETKAFRIIGISRDEAESLSLSLSHRRQVGGLSNFHSLFSRQVGPLFFTLLFLCFSRLWNKRPHSLQSHSFLQVFKTAVHHHLLFSSIQNLDLFYPH</sequence>
<dbReference type="AlphaFoldDB" id="A0A8C4N128"/>
<dbReference type="Ensembl" id="ENSEBUT00000000890.1">
    <property type="protein sequence ID" value="ENSEBUP00000000588.1"/>
    <property type="gene ID" value="ENSEBUG00000000703.1"/>
</dbReference>
<reference evidence="1" key="2">
    <citation type="submission" date="2025-09" db="UniProtKB">
        <authorList>
            <consortium name="Ensembl"/>
        </authorList>
    </citation>
    <scope>IDENTIFICATION</scope>
</reference>
<dbReference type="GeneTree" id="ENSGT00940000167894"/>
<organism evidence="1 2">
    <name type="scientific">Eptatretus burgeri</name>
    <name type="common">Inshore hagfish</name>
    <dbReference type="NCBI Taxonomy" id="7764"/>
    <lineage>
        <taxon>Eukaryota</taxon>
        <taxon>Metazoa</taxon>
        <taxon>Chordata</taxon>
        <taxon>Craniata</taxon>
        <taxon>Vertebrata</taxon>
        <taxon>Cyclostomata</taxon>
        <taxon>Myxini</taxon>
        <taxon>Myxiniformes</taxon>
        <taxon>Myxinidae</taxon>
        <taxon>Eptatretinae</taxon>
        <taxon>Eptatretus</taxon>
    </lineage>
</organism>